<feature type="region of interest" description="Disordered" evidence="1">
    <location>
        <begin position="73"/>
        <end position="99"/>
    </location>
</feature>
<accession>A0AAU7QUI1</accession>
<dbReference type="AlphaFoldDB" id="A0AAU7QUI1"/>
<reference evidence="2" key="1">
    <citation type="submission" date="2024-06" db="EMBL/GenBank/DDBJ databases">
        <title>Micromonospora sp. strain HUAS YX12 genome sequences.</title>
        <authorList>
            <person name="Mo P."/>
        </authorList>
    </citation>
    <scope>NUCLEOTIDE SEQUENCE</scope>
    <source>
        <strain evidence="2">HUAS YX12</strain>
    </source>
</reference>
<sequence>MNLLLPPAQHLVQRAPRVLVARTGADVVDDLLAGDLDTAEDRVLLGREVAKEAPLGQPSRLAISSTVVWSTPRSANSRSATSASSPGAAVLDGAQPDHGQLVAGLGRTASVACRWTLPAAFAPSRCLTSPTRPSQPTATRRSV</sequence>
<dbReference type="EMBL" id="CP157974">
    <property type="protein sequence ID" value="XBT79886.1"/>
    <property type="molecule type" value="Genomic_DNA"/>
</dbReference>
<feature type="compositionally biased region" description="Low complexity" evidence="1">
    <location>
        <begin position="73"/>
        <end position="89"/>
    </location>
</feature>
<evidence type="ECO:0000256" key="1">
    <source>
        <dbReference type="SAM" id="MobiDB-lite"/>
    </source>
</evidence>
<protein>
    <submittedName>
        <fullName evidence="2">Uncharacterized protein</fullName>
    </submittedName>
</protein>
<evidence type="ECO:0000313" key="2">
    <source>
        <dbReference type="EMBL" id="XBT79886.1"/>
    </source>
</evidence>
<organism evidence="2">
    <name type="scientific">Micromonospora sp. HUAS YX12</name>
    <dbReference type="NCBI Taxonomy" id="3156396"/>
    <lineage>
        <taxon>Bacteria</taxon>
        <taxon>Bacillati</taxon>
        <taxon>Actinomycetota</taxon>
        <taxon>Actinomycetes</taxon>
        <taxon>Micromonosporales</taxon>
        <taxon>Micromonosporaceae</taxon>
        <taxon>Micromonospora</taxon>
    </lineage>
</organism>
<proteinExistence type="predicted"/>
<name>A0AAU7QUI1_9ACTN</name>
<gene>
    <name evidence="2" type="ORF">ABIH81_19735</name>
</gene>